<dbReference type="Gene3D" id="2.60.120.620">
    <property type="entry name" value="q2cbj1_9rhob like domain"/>
    <property type="match status" value="1"/>
</dbReference>
<evidence type="ECO:0000313" key="8">
    <source>
        <dbReference type="Proteomes" id="UP000019376"/>
    </source>
</evidence>
<gene>
    <name evidence="7" type="ORF">PDE_10009</name>
</gene>
<accession>S7ZX55</accession>
<evidence type="ECO:0000256" key="1">
    <source>
        <dbReference type="ARBA" id="ARBA00001962"/>
    </source>
</evidence>
<evidence type="ECO:0000256" key="5">
    <source>
        <dbReference type="ARBA" id="ARBA00023002"/>
    </source>
</evidence>
<sequence>MTVSVSPKAIRTVDPSTSTEEISKLIVSDGAVIVRQFVPISVVAALNEEVDPYLNATITGPQARSGELYKKTVGSRTKHMGNLAAISPTYRTTILNHPMMHAVSDSFFTAPFGDYWVNRAAVLQVEPGEKPQGLHRDDSLYGVTKYLGPGAPELMMNFFIALTEFREDNGATRLIPGSHRWSGDEISGAVPENTVGAVMRPGDAVLYLGSVWHGAGENQSMQSRRGLSVTMHPAHFTPMEAHVDLSRDILEEMTPLAQKMIAWRSWCGYHGVPVWTVRDRRMEDELALKSA</sequence>
<reference evidence="7 8" key="1">
    <citation type="journal article" date="2013" name="PLoS ONE">
        <title>Genomic and secretomic analyses reveal unique features of the lignocellulolytic enzyme system of Penicillium decumbens.</title>
        <authorList>
            <person name="Liu G."/>
            <person name="Zhang L."/>
            <person name="Wei X."/>
            <person name="Zou G."/>
            <person name="Qin Y."/>
            <person name="Ma L."/>
            <person name="Li J."/>
            <person name="Zheng H."/>
            <person name="Wang S."/>
            <person name="Wang C."/>
            <person name="Xun L."/>
            <person name="Zhao G.-P."/>
            <person name="Zhou Z."/>
            <person name="Qu Y."/>
        </authorList>
    </citation>
    <scope>NUCLEOTIDE SEQUENCE [LARGE SCALE GENOMIC DNA]</scope>
    <source>
        <strain evidence="8">114-2 / CGMCC 5302</strain>
    </source>
</reference>
<evidence type="ECO:0000313" key="7">
    <source>
        <dbReference type="EMBL" id="EPS35044.1"/>
    </source>
</evidence>
<dbReference type="HOGENOM" id="CLU_047725_1_0_1"/>
<dbReference type="AlphaFoldDB" id="S7ZX55"/>
<name>S7ZX55_PENO1</name>
<dbReference type="Pfam" id="PF05721">
    <property type="entry name" value="PhyH"/>
    <property type="match status" value="1"/>
</dbReference>
<dbReference type="eggNOG" id="ENOG502S7ZW">
    <property type="taxonomic scope" value="Eukaryota"/>
</dbReference>
<evidence type="ECO:0000256" key="3">
    <source>
        <dbReference type="ARBA" id="ARBA00011738"/>
    </source>
</evidence>
<organism evidence="7 8">
    <name type="scientific">Penicillium oxalicum (strain 114-2 / CGMCC 5302)</name>
    <name type="common">Penicillium decumbens</name>
    <dbReference type="NCBI Taxonomy" id="933388"/>
    <lineage>
        <taxon>Eukaryota</taxon>
        <taxon>Fungi</taxon>
        <taxon>Dikarya</taxon>
        <taxon>Ascomycota</taxon>
        <taxon>Pezizomycotina</taxon>
        <taxon>Eurotiomycetes</taxon>
        <taxon>Eurotiomycetidae</taxon>
        <taxon>Eurotiales</taxon>
        <taxon>Aspergillaceae</taxon>
        <taxon>Penicillium</taxon>
    </lineage>
</organism>
<dbReference type="OrthoDB" id="445007at2759"/>
<dbReference type="PANTHER" id="PTHR20883:SF41">
    <property type="entry name" value="IRON_ALPHA-KETOGLUTARATE-DEPENDENT DIOXYGENASE ASQJ"/>
    <property type="match status" value="1"/>
</dbReference>
<dbReference type="STRING" id="933388.S7ZX55"/>
<evidence type="ECO:0008006" key="9">
    <source>
        <dbReference type="Google" id="ProtNLM"/>
    </source>
</evidence>
<keyword evidence="5" id="KW-0560">Oxidoreductase</keyword>
<comment type="similarity">
    <text evidence="2">Belongs to the PhyH family.</text>
</comment>
<protein>
    <recommendedName>
        <fullName evidence="9">PhyH-domain-containing protein</fullName>
    </recommendedName>
</protein>
<dbReference type="GO" id="GO:0051213">
    <property type="term" value="F:dioxygenase activity"/>
    <property type="evidence" value="ECO:0007669"/>
    <property type="project" value="UniProtKB-KW"/>
</dbReference>
<dbReference type="SUPFAM" id="SSF51197">
    <property type="entry name" value="Clavaminate synthase-like"/>
    <property type="match status" value="1"/>
</dbReference>
<comment type="cofactor">
    <cofactor evidence="1">
        <name>Fe cation</name>
        <dbReference type="ChEBI" id="CHEBI:24875"/>
    </cofactor>
</comment>
<dbReference type="Proteomes" id="UP000019376">
    <property type="component" value="Unassembled WGS sequence"/>
</dbReference>
<proteinExistence type="inferred from homology"/>
<evidence type="ECO:0000256" key="6">
    <source>
        <dbReference type="ARBA" id="ARBA00023004"/>
    </source>
</evidence>
<dbReference type="EMBL" id="KB644415">
    <property type="protein sequence ID" value="EPS35044.1"/>
    <property type="molecule type" value="Genomic_DNA"/>
</dbReference>
<dbReference type="InterPro" id="IPR008775">
    <property type="entry name" value="Phytyl_CoA_dOase-like"/>
</dbReference>
<evidence type="ECO:0000256" key="2">
    <source>
        <dbReference type="ARBA" id="ARBA00005830"/>
    </source>
</evidence>
<keyword evidence="6" id="KW-0408">Iron</keyword>
<keyword evidence="4" id="KW-0223">Dioxygenase</keyword>
<keyword evidence="8" id="KW-1185">Reference proteome</keyword>
<comment type="subunit">
    <text evidence="3">Homodimer.</text>
</comment>
<dbReference type="PANTHER" id="PTHR20883">
    <property type="entry name" value="PHYTANOYL-COA DIOXYGENASE DOMAIN CONTAINING 1"/>
    <property type="match status" value="1"/>
</dbReference>
<dbReference type="PhylomeDB" id="S7ZX55"/>
<evidence type="ECO:0000256" key="4">
    <source>
        <dbReference type="ARBA" id="ARBA00022964"/>
    </source>
</evidence>